<dbReference type="GO" id="GO:0042802">
    <property type="term" value="F:identical protein binding"/>
    <property type="evidence" value="ECO:0007669"/>
    <property type="project" value="TreeGrafter"/>
</dbReference>
<dbReference type="Proteomes" id="UP000319576">
    <property type="component" value="Chromosome"/>
</dbReference>
<proteinExistence type="predicted"/>
<dbReference type="PANTHER" id="PTHR11986">
    <property type="entry name" value="AMINOTRANSFERASE CLASS III"/>
    <property type="match status" value="1"/>
</dbReference>
<dbReference type="SUPFAM" id="SSF53383">
    <property type="entry name" value="PLP-dependent transferases"/>
    <property type="match status" value="2"/>
</dbReference>
<name>A0A517Y1T1_9BACT</name>
<dbReference type="InterPro" id="IPR015421">
    <property type="entry name" value="PyrdxlP-dep_Trfase_major"/>
</dbReference>
<protein>
    <submittedName>
        <fullName evidence="5">Acetylornithine/acetyl-lysine aminotransferase</fullName>
        <ecNumber evidence="5">2.6.1.-</ecNumber>
    </submittedName>
</protein>
<comment type="cofactor">
    <cofactor evidence="1">
        <name>pyridoxal 5'-phosphate</name>
        <dbReference type="ChEBI" id="CHEBI:597326"/>
    </cofactor>
</comment>
<dbReference type="InterPro" id="IPR005814">
    <property type="entry name" value="Aminotrans_3"/>
</dbReference>
<dbReference type="KEGG" id="uli:ETAA1_57270"/>
<sequence length="682" mass="73077">MTPPPPLADTLDQMLRGQLPNLLRLYLNPFVAQTCLCLGRYAETTWAPPADGRGHQTFLANSFDEALSGAIKLARYDGSGTRPATGLVIDPAGRLGPFASAPAAGGGTAVFVPGLVTDESPVGFVVLVPKPDGSLGELTALARRAIKAHAPLVITCVNRDSLAAVRRSAPGGLRDVPPDVVVFDESFVNRAVPFAAFTARKSLYDHWNRRGKATFHSTTYQPNTVSTLHFLNCLKAADPAFWAAVEPELAQLRDDLKARGRAFRRLYSPSLGKTIRAAGFDVPGVRAAGDFVHVGGRRVFDAVSGVACSIRGHNPPGYTAELAALPGADAGAAELAERLRAKTGLGHVLPAVSGASAIENALKLALVAQHPRRHVLALKSGYGGKTLLALAGTWGVKYKERIDPLYPDVLYADPFAPDAVPQLERLLAEHPVAVVQTELVQAVGGVRPVPEAVLRFLADSRARFGHLLLIDEVQTGMFRTGPFTRSAALGLAPDLLVLGKGTSDMMVPVALTLCSDAVARAGGDLPAEFRRRYGCDAGYRTVLNVLRRADELRFAERASESGELFARLLRDGLAGCPGVRDVRAFGLLVGVELDARRGLRRWMRKQLYSLYLLAMLRHPRFPVLAGFCQYEPNVLKLTPSLTAAPDDLRAAAATVVEVLRRPFPRVLAGALGTLATATLRRR</sequence>
<dbReference type="EC" id="2.6.1.-" evidence="5"/>
<dbReference type="RefSeq" id="WP_145243948.1">
    <property type="nucleotide sequence ID" value="NZ_CP036273.1"/>
</dbReference>
<dbReference type="AlphaFoldDB" id="A0A517Y1T1"/>
<dbReference type="OrthoDB" id="9816013at2"/>
<accession>A0A517Y1T1</accession>
<dbReference type="Pfam" id="PF00202">
    <property type="entry name" value="Aminotran_3"/>
    <property type="match status" value="1"/>
</dbReference>
<dbReference type="GO" id="GO:0030170">
    <property type="term" value="F:pyridoxal phosphate binding"/>
    <property type="evidence" value="ECO:0007669"/>
    <property type="project" value="InterPro"/>
</dbReference>
<gene>
    <name evidence="5" type="primary">argD_2</name>
    <name evidence="5" type="ORF">ETAA1_57270</name>
</gene>
<dbReference type="EMBL" id="CP036273">
    <property type="protein sequence ID" value="QDU23721.1"/>
    <property type="molecule type" value="Genomic_DNA"/>
</dbReference>
<dbReference type="Gene3D" id="3.90.1150.10">
    <property type="entry name" value="Aspartate Aminotransferase, domain 1"/>
    <property type="match status" value="1"/>
</dbReference>
<keyword evidence="4" id="KW-0663">Pyridoxal phosphate</keyword>
<keyword evidence="3 5" id="KW-0808">Transferase</keyword>
<dbReference type="Gene3D" id="3.40.640.10">
    <property type="entry name" value="Type I PLP-dependent aspartate aminotransferase-like (Major domain)"/>
    <property type="match status" value="1"/>
</dbReference>
<dbReference type="InterPro" id="IPR015422">
    <property type="entry name" value="PyrdxlP-dep_Trfase_small"/>
</dbReference>
<reference evidence="5 6" key="1">
    <citation type="submission" date="2019-02" db="EMBL/GenBank/DDBJ databases">
        <title>Deep-cultivation of Planctomycetes and their phenomic and genomic characterization uncovers novel biology.</title>
        <authorList>
            <person name="Wiegand S."/>
            <person name="Jogler M."/>
            <person name="Boedeker C."/>
            <person name="Pinto D."/>
            <person name="Vollmers J."/>
            <person name="Rivas-Marin E."/>
            <person name="Kohn T."/>
            <person name="Peeters S.H."/>
            <person name="Heuer A."/>
            <person name="Rast P."/>
            <person name="Oberbeckmann S."/>
            <person name="Bunk B."/>
            <person name="Jeske O."/>
            <person name="Meyerdierks A."/>
            <person name="Storesund J.E."/>
            <person name="Kallscheuer N."/>
            <person name="Luecker S."/>
            <person name="Lage O.M."/>
            <person name="Pohl T."/>
            <person name="Merkel B.J."/>
            <person name="Hornburger P."/>
            <person name="Mueller R.-W."/>
            <person name="Bruemmer F."/>
            <person name="Labrenz M."/>
            <person name="Spormann A.M."/>
            <person name="Op den Camp H."/>
            <person name="Overmann J."/>
            <person name="Amann R."/>
            <person name="Jetten M.S.M."/>
            <person name="Mascher T."/>
            <person name="Medema M.H."/>
            <person name="Devos D.P."/>
            <person name="Kaster A.-K."/>
            <person name="Ovreas L."/>
            <person name="Rohde M."/>
            <person name="Galperin M.Y."/>
            <person name="Jogler C."/>
        </authorList>
    </citation>
    <scope>NUCLEOTIDE SEQUENCE [LARGE SCALE GENOMIC DNA]</scope>
    <source>
        <strain evidence="5 6">ETA_A1</strain>
    </source>
</reference>
<keyword evidence="6" id="KW-1185">Reference proteome</keyword>
<evidence type="ECO:0000313" key="5">
    <source>
        <dbReference type="EMBL" id="QDU23721.1"/>
    </source>
</evidence>
<keyword evidence="2 5" id="KW-0032">Aminotransferase</keyword>
<dbReference type="InterPro" id="IPR050103">
    <property type="entry name" value="Class-III_PLP-dep_AT"/>
</dbReference>
<dbReference type="PANTHER" id="PTHR11986:SF79">
    <property type="entry name" value="ACETYLORNITHINE AMINOTRANSFERASE, MITOCHONDRIAL"/>
    <property type="match status" value="1"/>
</dbReference>
<evidence type="ECO:0000313" key="6">
    <source>
        <dbReference type="Proteomes" id="UP000319576"/>
    </source>
</evidence>
<evidence type="ECO:0000256" key="3">
    <source>
        <dbReference type="ARBA" id="ARBA00022679"/>
    </source>
</evidence>
<dbReference type="GO" id="GO:0008483">
    <property type="term" value="F:transaminase activity"/>
    <property type="evidence" value="ECO:0007669"/>
    <property type="project" value="UniProtKB-KW"/>
</dbReference>
<evidence type="ECO:0000256" key="1">
    <source>
        <dbReference type="ARBA" id="ARBA00001933"/>
    </source>
</evidence>
<evidence type="ECO:0000256" key="2">
    <source>
        <dbReference type="ARBA" id="ARBA00022576"/>
    </source>
</evidence>
<organism evidence="5 6">
    <name type="scientific">Urbifossiella limnaea</name>
    <dbReference type="NCBI Taxonomy" id="2528023"/>
    <lineage>
        <taxon>Bacteria</taxon>
        <taxon>Pseudomonadati</taxon>
        <taxon>Planctomycetota</taxon>
        <taxon>Planctomycetia</taxon>
        <taxon>Gemmatales</taxon>
        <taxon>Gemmataceae</taxon>
        <taxon>Urbifossiella</taxon>
    </lineage>
</organism>
<evidence type="ECO:0000256" key="4">
    <source>
        <dbReference type="ARBA" id="ARBA00022898"/>
    </source>
</evidence>
<dbReference type="InterPro" id="IPR015424">
    <property type="entry name" value="PyrdxlP-dep_Trfase"/>
</dbReference>